<dbReference type="Proteomes" id="UP000694892">
    <property type="component" value="Chromosome 1S"/>
</dbReference>
<sequence length="397" mass="45478">NEQQDTIEQSKGVEGFARLEESLKIRLKKEEDETVNKKSRTFSRDKNDYEEGKVYVKMPTRSRSYQRPFKRSTPKSILKQPYSPKKVSFSSFENNYFSERENASGGSSSFSASLQKECETHMIEIFADDKQDKGAKEERKKREEEHQKKWTLKEKPIQNDRDNFLPKGQSQSKETREKRKFARFKNNLTPASEKTGAGVGKLRSFVNVLRIFQRSETAQICPSLKKRFDFYPAHYGGSAVETFQEVVELELTKLADETTKKKYISNLSKTELEALQTLKKDVTTVIKSADKGGLVVVLNTADYVREAERQLSDTASYQILKGDPTVQFRRELVNILEKGHDSAVFGMREHINQIGAESSAITVSRHFSRCNQGNESCLQIQGIDKGLNVRWDVSCHI</sequence>
<evidence type="ECO:0000256" key="1">
    <source>
        <dbReference type="SAM" id="MobiDB-lite"/>
    </source>
</evidence>
<organism evidence="2 3">
    <name type="scientific">Xenopus laevis</name>
    <name type="common">African clawed frog</name>
    <dbReference type="NCBI Taxonomy" id="8355"/>
    <lineage>
        <taxon>Eukaryota</taxon>
        <taxon>Metazoa</taxon>
        <taxon>Chordata</taxon>
        <taxon>Craniata</taxon>
        <taxon>Vertebrata</taxon>
        <taxon>Euteleostomi</taxon>
        <taxon>Amphibia</taxon>
        <taxon>Batrachia</taxon>
        <taxon>Anura</taxon>
        <taxon>Pipoidea</taxon>
        <taxon>Pipidae</taxon>
        <taxon>Xenopodinae</taxon>
        <taxon>Xenopus</taxon>
        <taxon>Xenopus</taxon>
    </lineage>
</organism>
<accession>A0A974DSG0</accession>
<proteinExistence type="predicted"/>
<feature type="compositionally biased region" description="Basic and acidic residues" evidence="1">
    <location>
        <begin position="126"/>
        <end position="164"/>
    </location>
</feature>
<dbReference type="AlphaFoldDB" id="A0A974DSG0"/>
<feature type="region of interest" description="Disordered" evidence="1">
    <location>
        <begin position="126"/>
        <end position="182"/>
    </location>
</feature>
<gene>
    <name evidence="2" type="ORF">XELAEV_18009300mg</name>
</gene>
<feature type="region of interest" description="Disordered" evidence="1">
    <location>
        <begin position="30"/>
        <end position="49"/>
    </location>
</feature>
<evidence type="ECO:0000313" key="3">
    <source>
        <dbReference type="Proteomes" id="UP000694892"/>
    </source>
</evidence>
<reference evidence="3" key="1">
    <citation type="journal article" date="2016" name="Nature">
        <title>Genome evolution in the allotetraploid frog Xenopus laevis.</title>
        <authorList>
            <person name="Session A.M."/>
            <person name="Uno Y."/>
            <person name="Kwon T."/>
            <person name="Chapman J.A."/>
            <person name="Toyoda A."/>
            <person name="Takahashi S."/>
            <person name="Fukui A."/>
            <person name="Hikosaka A."/>
            <person name="Suzuki A."/>
            <person name="Kondo M."/>
            <person name="van Heeringen S.J."/>
            <person name="Quigley I."/>
            <person name="Heinz S."/>
            <person name="Ogino H."/>
            <person name="Ochi H."/>
            <person name="Hellsten U."/>
            <person name="Lyons J.B."/>
            <person name="Simakov O."/>
            <person name="Putnam N."/>
            <person name="Stites J."/>
            <person name="Kuroki Y."/>
            <person name="Tanaka T."/>
            <person name="Michiue T."/>
            <person name="Watanabe M."/>
            <person name="Bogdanovic O."/>
            <person name="Lister R."/>
            <person name="Georgiou G."/>
            <person name="Paranjpe S.S."/>
            <person name="van Kruijsbergen I."/>
            <person name="Shu S."/>
            <person name="Carlson J."/>
            <person name="Kinoshita T."/>
            <person name="Ohta Y."/>
            <person name="Mawaribuchi S."/>
            <person name="Jenkins J."/>
            <person name="Grimwood J."/>
            <person name="Schmutz J."/>
            <person name="Mitros T."/>
            <person name="Mozaffari S.V."/>
            <person name="Suzuki Y."/>
            <person name="Haramoto Y."/>
            <person name="Yamamoto T.S."/>
            <person name="Takagi C."/>
            <person name="Heald R."/>
            <person name="Miller K."/>
            <person name="Haudenschild C."/>
            <person name="Kitzman J."/>
            <person name="Nakayama T."/>
            <person name="Izutsu Y."/>
            <person name="Robert J."/>
            <person name="Fortriede J."/>
            <person name="Burns K."/>
            <person name="Lotay V."/>
            <person name="Karimi K."/>
            <person name="Yasuoka Y."/>
            <person name="Dichmann D.S."/>
            <person name="Flajnik M.F."/>
            <person name="Houston D.W."/>
            <person name="Shendure J."/>
            <person name="DuPasquier L."/>
            <person name="Vize P.D."/>
            <person name="Zorn A.M."/>
            <person name="Ito M."/>
            <person name="Marcotte E.M."/>
            <person name="Wallingford J.B."/>
            <person name="Ito Y."/>
            <person name="Asashima M."/>
            <person name="Ueno N."/>
            <person name="Matsuda Y."/>
            <person name="Veenstra G.J."/>
            <person name="Fujiyama A."/>
            <person name="Harland R.M."/>
            <person name="Taira M."/>
            <person name="Rokhsar D.S."/>
        </authorList>
    </citation>
    <scope>NUCLEOTIDE SEQUENCE [LARGE SCALE GENOMIC DNA]</scope>
    <source>
        <strain evidence="3">J</strain>
    </source>
</reference>
<feature type="non-terminal residue" evidence="2">
    <location>
        <position position="1"/>
    </location>
</feature>
<evidence type="ECO:0000313" key="2">
    <source>
        <dbReference type="EMBL" id="OCT97078.1"/>
    </source>
</evidence>
<name>A0A974DSG0_XENLA</name>
<protein>
    <submittedName>
        <fullName evidence="2">Uncharacterized protein</fullName>
    </submittedName>
</protein>
<feature type="region of interest" description="Disordered" evidence="1">
    <location>
        <begin position="58"/>
        <end position="81"/>
    </location>
</feature>
<dbReference type="EMBL" id="CM004467">
    <property type="protein sequence ID" value="OCT97078.1"/>
    <property type="molecule type" value="Genomic_DNA"/>
</dbReference>